<proteinExistence type="predicted"/>
<evidence type="ECO:0008006" key="4">
    <source>
        <dbReference type="Google" id="ProtNLM"/>
    </source>
</evidence>
<dbReference type="Proteomes" id="UP000217889">
    <property type="component" value="Chromosome"/>
</dbReference>
<dbReference type="AlphaFoldDB" id="A0A291GTZ1"/>
<dbReference type="RefSeq" id="WP_096798146.1">
    <property type="nucleotide sequence ID" value="NZ_CP023564.1"/>
</dbReference>
<keyword evidence="3" id="KW-1185">Reference proteome</keyword>
<evidence type="ECO:0000313" key="2">
    <source>
        <dbReference type="EMBL" id="ATG53667.1"/>
    </source>
</evidence>
<evidence type="ECO:0000313" key="3">
    <source>
        <dbReference type="Proteomes" id="UP000217889"/>
    </source>
</evidence>
<feature type="region of interest" description="Disordered" evidence="1">
    <location>
        <begin position="175"/>
        <end position="210"/>
    </location>
</feature>
<dbReference type="Pfam" id="PF13671">
    <property type="entry name" value="AAA_33"/>
    <property type="match status" value="1"/>
</dbReference>
<evidence type="ECO:0000256" key="1">
    <source>
        <dbReference type="SAM" id="MobiDB-lite"/>
    </source>
</evidence>
<dbReference type="OrthoDB" id="4793329at2"/>
<sequence length="210" mass="23360">MTLALMCGLSFAGKSTLAARLTDSLPASLISLDLINEERGLHGGQGIPLEEWAETNRIAHERGRELLDAGHRVIVDDTGSPRFIRDEWRKVADSCGAPFVVVWIRISPELQQTRVRANRLSPNRPDVTDAVLHDHRANFEPPVDEDALTIDAQDTADPTQVNALVEQVRSLRAPWTTAHQQGSASDHRCRARQPPRHLTSIPRTPPPRPY</sequence>
<reference evidence="2 3" key="1">
    <citation type="journal article" date="2014" name="Int. J. Syst. Evol. Microbiol.">
        <title>Brachybacterium ginsengisoli sp. nov., isolated from soil of a ginseng field.</title>
        <authorList>
            <person name="Hoang V.A."/>
            <person name="Kim Y.J."/>
            <person name="Nguyen N.L."/>
            <person name="Yang D.C."/>
        </authorList>
    </citation>
    <scope>NUCLEOTIDE SEQUENCE [LARGE SCALE GENOMIC DNA]</scope>
    <source>
        <strain evidence="2 3">DCY80</strain>
    </source>
</reference>
<gene>
    <name evidence="2" type="ORF">CFK41_01885</name>
</gene>
<dbReference type="Gene3D" id="3.40.50.300">
    <property type="entry name" value="P-loop containing nucleotide triphosphate hydrolases"/>
    <property type="match status" value="1"/>
</dbReference>
<protein>
    <recommendedName>
        <fullName evidence="4">Kinase</fullName>
    </recommendedName>
</protein>
<accession>A0A291GTZ1</accession>
<dbReference type="KEGG" id="bgg:CFK41_01885"/>
<organism evidence="2 3">
    <name type="scientific">Brachybacterium ginsengisoli</name>
    <dbReference type="NCBI Taxonomy" id="1331682"/>
    <lineage>
        <taxon>Bacteria</taxon>
        <taxon>Bacillati</taxon>
        <taxon>Actinomycetota</taxon>
        <taxon>Actinomycetes</taxon>
        <taxon>Micrococcales</taxon>
        <taxon>Dermabacteraceae</taxon>
        <taxon>Brachybacterium</taxon>
    </lineage>
</organism>
<dbReference type="SUPFAM" id="SSF52540">
    <property type="entry name" value="P-loop containing nucleoside triphosphate hydrolases"/>
    <property type="match status" value="1"/>
</dbReference>
<dbReference type="EMBL" id="CP023564">
    <property type="protein sequence ID" value="ATG53667.1"/>
    <property type="molecule type" value="Genomic_DNA"/>
</dbReference>
<dbReference type="InterPro" id="IPR027417">
    <property type="entry name" value="P-loop_NTPase"/>
</dbReference>
<name>A0A291GTZ1_9MICO</name>